<dbReference type="SUPFAM" id="SSF52833">
    <property type="entry name" value="Thioredoxin-like"/>
    <property type="match status" value="1"/>
</dbReference>
<dbReference type="InterPro" id="IPR036249">
    <property type="entry name" value="Thioredoxin-like_sf"/>
</dbReference>
<evidence type="ECO:0000313" key="1">
    <source>
        <dbReference type="EMBL" id="AXA37583.1"/>
    </source>
</evidence>
<proteinExistence type="predicted"/>
<gene>
    <name evidence="1" type="ORF">BRCON_2841</name>
</gene>
<dbReference type="Gene3D" id="3.40.30.10">
    <property type="entry name" value="Glutaredoxin"/>
    <property type="match status" value="1"/>
</dbReference>
<dbReference type="KEGG" id="schv:BRCON_2841"/>
<evidence type="ECO:0000313" key="2">
    <source>
        <dbReference type="Proteomes" id="UP000262583"/>
    </source>
</evidence>
<reference evidence="1 2" key="1">
    <citation type="submission" date="2018-05" db="EMBL/GenBank/DDBJ databases">
        <title>A metagenomic window into the 2 km-deep terrestrial subsurface aquifer revealed taxonomically and functionally diverse microbial community comprising novel uncultured bacterial lineages.</title>
        <authorList>
            <person name="Kadnikov V.V."/>
            <person name="Mardanov A.V."/>
            <person name="Beletsky A.V."/>
            <person name="Banks D."/>
            <person name="Pimenov N.V."/>
            <person name="Frank Y.A."/>
            <person name="Karnachuk O.V."/>
            <person name="Ravin N.V."/>
        </authorList>
    </citation>
    <scope>NUCLEOTIDE SEQUENCE [LARGE SCALE GENOMIC DNA]</scope>
    <source>
        <strain evidence="1">BY</strain>
    </source>
</reference>
<evidence type="ECO:0008006" key="3">
    <source>
        <dbReference type="Google" id="ProtNLM"/>
    </source>
</evidence>
<protein>
    <recommendedName>
        <fullName evidence="3">Thioredoxin domain-containing protein</fullName>
    </recommendedName>
</protein>
<dbReference type="Proteomes" id="UP000262583">
    <property type="component" value="Chromosome"/>
</dbReference>
<dbReference type="AlphaFoldDB" id="A0A2Z4YAZ3"/>
<dbReference type="EMBL" id="CP030759">
    <property type="protein sequence ID" value="AXA37583.1"/>
    <property type="molecule type" value="Genomic_DNA"/>
</dbReference>
<name>A0A2Z4YAZ3_SUMC1</name>
<accession>A0A2Z4YAZ3</accession>
<dbReference type="PROSITE" id="PS51257">
    <property type="entry name" value="PROKAR_LIPOPROTEIN"/>
    <property type="match status" value="1"/>
</dbReference>
<organism evidence="1 2">
    <name type="scientific">Sumerlaea chitinivorans</name>
    <dbReference type="NCBI Taxonomy" id="2250252"/>
    <lineage>
        <taxon>Bacteria</taxon>
        <taxon>Candidatus Sumerlaeota</taxon>
        <taxon>Candidatus Sumerlaeia</taxon>
        <taxon>Candidatus Sumerlaeales</taxon>
        <taxon>Candidatus Sumerlaeaceae</taxon>
        <taxon>Candidatus Sumerlaea</taxon>
    </lineage>
</organism>
<sequence length="163" mass="17858">MRHRIVIAGVLGAAMAMLLGTSGCSGLRQHIRQHDFREIRRTEARRRAAPSPIADVLDMNGWTSDLEGAMAFASANGQRTLVFFYREGDAASERTKQTLNAMGRKLSSMQRVAINIAKRKDVASRFGVGRAPAVVVLEPSGQIVARESGELTRLQLVTLLQLK</sequence>